<dbReference type="Pfam" id="PF24809">
    <property type="entry name" value="DUF7708"/>
    <property type="match status" value="1"/>
</dbReference>
<gene>
    <name evidence="3" type="ORF">BU26DRAFT_306285</name>
</gene>
<feature type="coiled-coil region" evidence="1">
    <location>
        <begin position="313"/>
        <end position="340"/>
    </location>
</feature>
<evidence type="ECO:0000313" key="4">
    <source>
        <dbReference type="Proteomes" id="UP000800094"/>
    </source>
</evidence>
<dbReference type="InterPro" id="IPR056125">
    <property type="entry name" value="DUF7708"/>
</dbReference>
<sequence length="580" mass="66129">MALALVLHLFCGETDSRSQHLAKNLESTPCCLLYHNKLSDLSAESLETAHRVARLCEEIMTEKPTQWFADPGAKNNVSAREVLKDHRNYLEKRLGQSGASVRDELYRIAKSGQKKDVQGQGQEPKGGDKMMDLLTSMPLETLGEYVKAETSALERAQSGLNQKRSTGIRRAYSSTQKFIVEFDRFLSAYSGIVEIVKSADQQYGGVAAATLSLLFSTVKMKVKDEEAIISAMQQISDRLPDFKIYRRIYPDPSLESMLADAYRDIILLAREATSYFEVSTFRRHIRSMGKPLEFELMEQNMRNNFSRIRLKCETLLAQRVDSLAEELEEMQKRNDNYLIIGLRASLSLGDYRPAEAKEQLAGYREFLHAKFDKDRHRQKLGLSDFLADATCQCWTTGGSVVLVMSGRNDSGIPSVSESWLSPVAVDLTQDLLDRQRVVAFEMCHDSSILEVVLAHLIFQLLEKRPGVVRRADDWKDIESSISSRSDRQEGLTAALLRIIDLQKEPVFIILDRPELNEDEDVAEYIRTMVRLARETKGELKVLIVQRSELWDFEENRYGIMPKGVDQKLLQTVRLDQRRIR</sequence>
<accession>A0A6A6IEF9</accession>
<protein>
    <recommendedName>
        <fullName evidence="2">DUF7708 domain-containing protein</fullName>
    </recommendedName>
</protein>
<dbReference type="EMBL" id="ML987195">
    <property type="protein sequence ID" value="KAF2248816.1"/>
    <property type="molecule type" value="Genomic_DNA"/>
</dbReference>
<organism evidence="3 4">
    <name type="scientific">Trematosphaeria pertusa</name>
    <dbReference type="NCBI Taxonomy" id="390896"/>
    <lineage>
        <taxon>Eukaryota</taxon>
        <taxon>Fungi</taxon>
        <taxon>Dikarya</taxon>
        <taxon>Ascomycota</taxon>
        <taxon>Pezizomycotina</taxon>
        <taxon>Dothideomycetes</taxon>
        <taxon>Pleosporomycetidae</taxon>
        <taxon>Pleosporales</taxon>
        <taxon>Massarineae</taxon>
        <taxon>Trematosphaeriaceae</taxon>
        <taxon>Trematosphaeria</taxon>
    </lineage>
</organism>
<keyword evidence="1" id="KW-0175">Coiled coil</keyword>
<evidence type="ECO:0000259" key="2">
    <source>
        <dbReference type="Pfam" id="PF24809"/>
    </source>
</evidence>
<dbReference type="AlphaFoldDB" id="A0A6A6IEF9"/>
<name>A0A6A6IEF9_9PLEO</name>
<dbReference type="Proteomes" id="UP000800094">
    <property type="component" value="Unassembled WGS sequence"/>
</dbReference>
<proteinExistence type="predicted"/>
<dbReference type="GeneID" id="54575193"/>
<dbReference type="OrthoDB" id="5389929at2759"/>
<keyword evidence="4" id="KW-1185">Reference proteome</keyword>
<dbReference type="RefSeq" id="XP_033683820.1">
    <property type="nucleotide sequence ID" value="XM_033821863.1"/>
</dbReference>
<evidence type="ECO:0000313" key="3">
    <source>
        <dbReference type="EMBL" id="KAF2248816.1"/>
    </source>
</evidence>
<feature type="domain" description="DUF7708" evidence="2">
    <location>
        <begin position="177"/>
        <end position="308"/>
    </location>
</feature>
<evidence type="ECO:0000256" key="1">
    <source>
        <dbReference type="SAM" id="Coils"/>
    </source>
</evidence>
<reference evidence="3" key="1">
    <citation type="journal article" date="2020" name="Stud. Mycol.">
        <title>101 Dothideomycetes genomes: a test case for predicting lifestyles and emergence of pathogens.</title>
        <authorList>
            <person name="Haridas S."/>
            <person name="Albert R."/>
            <person name="Binder M."/>
            <person name="Bloem J."/>
            <person name="Labutti K."/>
            <person name="Salamov A."/>
            <person name="Andreopoulos B."/>
            <person name="Baker S."/>
            <person name="Barry K."/>
            <person name="Bills G."/>
            <person name="Bluhm B."/>
            <person name="Cannon C."/>
            <person name="Castanera R."/>
            <person name="Culley D."/>
            <person name="Daum C."/>
            <person name="Ezra D."/>
            <person name="Gonzalez J."/>
            <person name="Henrissat B."/>
            <person name="Kuo A."/>
            <person name="Liang C."/>
            <person name="Lipzen A."/>
            <person name="Lutzoni F."/>
            <person name="Magnuson J."/>
            <person name="Mondo S."/>
            <person name="Nolan M."/>
            <person name="Ohm R."/>
            <person name="Pangilinan J."/>
            <person name="Park H.-J."/>
            <person name="Ramirez L."/>
            <person name="Alfaro M."/>
            <person name="Sun H."/>
            <person name="Tritt A."/>
            <person name="Yoshinaga Y."/>
            <person name="Zwiers L.-H."/>
            <person name="Turgeon B."/>
            <person name="Goodwin S."/>
            <person name="Spatafora J."/>
            <person name="Crous P."/>
            <person name="Grigoriev I."/>
        </authorList>
    </citation>
    <scope>NUCLEOTIDE SEQUENCE</scope>
    <source>
        <strain evidence="3">CBS 122368</strain>
    </source>
</reference>